<dbReference type="PIRSF" id="PIRSF000105">
    <property type="entry name" value="HCDH"/>
    <property type="match status" value="1"/>
</dbReference>
<evidence type="ECO:0000313" key="17">
    <source>
        <dbReference type="RefSeq" id="XP_026681983.1"/>
    </source>
</evidence>
<keyword evidence="13" id="KW-1185">Reference proteome</keyword>
<keyword evidence="7" id="KW-0520">NAD</keyword>
<organism evidence="13 18">
    <name type="scientific">Diaphorina citri</name>
    <name type="common">Asian citrus psyllid</name>
    <dbReference type="NCBI Taxonomy" id="121845"/>
    <lineage>
        <taxon>Eukaryota</taxon>
        <taxon>Metazoa</taxon>
        <taxon>Ecdysozoa</taxon>
        <taxon>Arthropoda</taxon>
        <taxon>Hexapoda</taxon>
        <taxon>Insecta</taxon>
        <taxon>Pterygota</taxon>
        <taxon>Neoptera</taxon>
        <taxon>Paraneoptera</taxon>
        <taxon>Hemiptera</taxon>
        <taxon>Sternorrhyncha</taxon>
        <taxon>Psylloidea</taxon>
        <taxon>Psyllidae</taxon>
        <taxon>Diaphorininae</taxon>
        <taxon>Diaphorina</taxon>
    </lineage>
</organism>
<sequence>MASHLSNKGKVAIVGCGLIGQAWAMIFASAGYKVSLYDVLSEQIENAKNTIQHTLQDYHQKGCLKGSLSPEEQFGLISGTPVLRECLEDAIFIQESVPEILQIKHQVYRAIDIFMSSNTILSSSTSSFLPSVLSEHSTHRSQFIVAHPVNPPYFIPLVEIVPAAWTSERVITRTREIMTEIGMKPVTLTTEIRGFALNRIQFAVLNECYHLVHDGVLSAKDIDRVMSEGLGLRYAFLGPLETIHLNSAGK</sequence>
<evidence type="ECO:0000256" key="4">
    <source>
        <dbReference type="ARBA" id="ARBA00022490"/>
    </source>
</evidence>
<dbReference type="Pfam" id="PF00725">
    <property type="entry name" value="3HCDH"/>
    <property type="match status" value="1"/>
</dbReference>
<comment type="similarity">
    <text evidence="2">Belongs to the 3-hydroxyacyl-CoA dehydrogenase family.</text>
</comment>
<dbReference type="InterPro" id="IPR006176">
    <property type="entry name" value="3-OHacyl-CoA_DH_NAD-bd"/>
</dbReference>
<keyword evidence="4" id="KW-0963">Cytoplasm</keyword>
<feature type="site" description="Important for catalytic activity" evidence="10">
    <location>
        <position position="147"/>
    </location>
</feature>
<dbReference type="RefSeq" id="XP_026681981.1">
    <property type="nucleotide sequence ID" value="XM_026826180.1"/>
</dbReference>
<dbReference type="PaxDb" id="121845-A0A3Q0J0H9"/>
<dbReference type="InterPro" id="IPR008927">
    <property type="entry name" value="6-PGluconate_DH-like_C_sf"/>
</dbReference>
<evidence type="ECO:0000256" key="9">
    <source>
        <dbReference type="ARBA" id="ARBA00042709"/>
    </source>
</evidence>
<evidence type="ECO:0000313" key="14">
    <source>
        <dbReference type="RefSeq" id="XP_026681980.1"/>
    </source>
</evidence>
<evidence type="ECO:0000313" key="18">
    <source>
        <dbReference type="RefSeq" id="XP_026681984.1"/>
    </source>
</evidence>
<dbReference type="Pfam" id="PF02737">
    <property type="entry name" value="3HCDH_N"/>
    <property type="match status" value="1"/>
</dbReference>
<dbReference type="Gene3D" id="3.40.50.720">
    <property type="entry name" value="NAD(P)-binding Rossmann-like Domain"/>
    <property type="match status" value="1"/>
</dbReference>
<evidence type="ECO:0000313" key="15">
    <source>
        <dbReference type="RefSeq" id="XP_026681981.1"/>
    </source>
</evidence>
<accession>A0A3Q0J0H9</accession>
<feature type="domain" description="3-hydroxyacyl-CoA dehydrogenase C-terminal" evidence="11">
    <location>
        <begin position="194"/>
        <end position="247"/>
    </location>
</feature>
<evidence type="ECO:0000256" key="6">
    <source>
        <dbReference type="ARBA" id="ARBA00023002"/>
    </source>
</evidence>
<evidence type="ECO:0000313" key="16">
    <source>
        <dbReference type="RefSeq" id="XP_026681982.1"/>
    </source>
</evidence>
<evidence type="ECO:0000256" key="8">
    <source>
        <dbReference type="ARBA" id="ARBA00038962"/>
    </source>
</evidence>
<dbReference type="SUPFAM" id="SSF51735">
    <property type="entry name" value="NAD(P)-binding Rossmann-fold domains"/>
    <property type="match status" value="1"/>
</dbReference>
<name>A0A3Q0J0H9_DIACI</name>
<evidence type="ECO:0000259" key="12">
    <source>
        <dbReference type="Pfam" id="PF02737"/>
    </source>
</evidence>
<dbReference type="AlphaFoldDB" id="A0A3Q0J0H9"/>
<evidence type="ECO:0000256" key="1">
    <source>
        <dbReference type="ARBA" id="ARBA00004496"/>
    </source>
</evidence>
<proteinExistence type="inferred from homology"/>
<gene>
    <name evidence="14 15 16 17 18 19" type="primary">LOC103512794</name>
</gene>
<dbReference type="RefSeq" id="XP_026681983.1">
    <property type="nucleotide sequence ID" value="XM_026826182.1"/>
</dbReference>
<dbReference type="RefSeq" id="XP_026681980.1">
    <property type="nucleotide sequence ID" value="XM_026826179.1"/>
</dbReference>
<dbReference type="FunFam" id="3.40.50.720:FF:000356">
    <property type="entry name" value="Lambda-crystallin homolog"/>
    <property type="match status" value="1"/>
</dbReference>
<evidence type="ECO:0000256" key="10">
    <source>
        <dbReference type="PIRSR" id="PIRSR000105-1"/>
    </source>
</evidence>
<keyword evidence="5" id="KW-0597">Phosphoprotein</keyword>
<dbReference type="STRING" id="121845.A0A3Q0J0H9"/>
<evidence type="ECO:0000256" key="2">
    <source>
        <dbReference type="ARBA" id="ARBA00009463"/>
    </source>
</evidence>
<dbReference type="GeneID" id="103512794"/>
<dbReference type="RefSeq" id="XP_026681984.1">
    <property type="nucleotide sequence ID" value="XM_026826183.1"/>
</dbReference>
<evidence type="ECO:0000256" key="3">
    <source>
        <dbReference type="ARBA" id="ARBA00011738"/>
    </source>
</evidence>
<evidence type="ECO:0000256" key="7">
    <source>
        <dbReference type="ARBA" id="ARBA00023027"/>
    </source>
</evidence>
<dbReference type="PANTHER" id="PTHR48075:SF1">
    <property type="entry name" value="LAMBDA-CRYSTALLIN HOMOLOG"/>
    <property type="match status" value="1"/>
</dbReference>
<protein>
    <recommendedName>
        <fullName evidence="9">L-gulonate 3-dehydrogenase</fullName>
        <ecNumber evidence="8">1.1.1.45</ecNumber>
    </recommendedName>
    <alternativeName>
        <fullName evidence="9">L-gulonate 3-dehydrogenase</fullName>
    </alternativeName>
</protein>
<dbReference type="GO" id="GO:0050104">
    <property type="term" value="F:L-gulonate 3-dehydrogenase activity"/>
    <property type="evidence" value="ECO:0007669"/>
    <property type="project" value="UniProtKB-EC"/>
</dbReference>
<dbReference type="SUPFAM" id="SSF48179">
    <property type="entry name" value="6-phosphogluconate dehydrogenase C-terminal domain-like"/>
    <property type="match status" value="1"/>
</dbReference>
<dbReference type="InterPro" id="IPR013328">
    <property type="entry name" value="6PGD_dom2"/>
</dbReference>
<dbReference type="InterPro" id="IPR006180">
    <property type="entry name" value="3-OHacyl-CoA_DH_CS"/>
</dbReference>
<comment type="subunit">
    <text evidence="3">Homodimer.</text>
</comment>
<evidence type="ECO:0000313" key="13">
    <source>
        <dbReference type="Proteomes" id="UP000079169"/>
    </source>
</evidence>
<comment type="subcellular location">
    <subcellularLocation>
        <location evidence="1">Cytoplasm</location>
    </subcellularLocation>
</comment>
<dbReference type="PROSITE" id="PS00067">
    <property type="entry name" value="3HCDH"/>
    <property type="match status" value="1"/>
</dbReference>
<evidence type="ECO:0000256" key="5">
    <source>
        <dbReference type="ARBA" id="ARBA00022553"/>
    </source>
</evidence>
<dbReference type="InterPro" id="IPR006108">
    <property type="entry name" value="3HC_DH_C"/>
</dbReference>
<keyword evidence="6" id="KW-0560">Oxidoreductase</keyword>
<feature type="domain" description="3-hydroxyacyl-CoA dehydrogenase NAD binding" evidence="12">
    <location>
        <begin position="10"/>
        <end position="188"/>
    </location>
</feature>
<dbReference type="KEGG" id="dci:103512794"/>
<dbReference type="PANTHER" id="PTHR48075">
    <property type="entry name" value="3-HYDROXYACYL-COA DEHYDROGENASE FAMILY PROTEIN"/>
    <property type="match status" value="1"/>
</dbReference>
<dbReference type="InterPro" id="IPR022694">
    <property type="entry name" value="3-OHacyl-CoA_DH"/>
</dbReference>
<evidence type="ECO:0000259" key="11">
    <source>
        <dbReference type="Pfam" id="PF00725"/>
    </source>
</evidence>
<evidence type="ECO:0000313" key="19">
    <source>
        <dbReference type="RefSeq" id="XP_026681985.1"/>
    </source>
</evidence>
<dbReference type="GO" id="GO:0070403">
    <property type="term" value="F:NAD+ binding"/>
    <property type="evidence" value="ECO:0007669"/>
    <property type="project" value="InterPro"/>
</dbReference>
<dbReference type="InterPro" id="IPR036291">
    <property type="entry name" value="NAD(P)-bd_dom_sf"/>
</dbReference>
<dbReference type="OMA" id="MRYALMG"/>
<dbReference type="GO" id="GO:0006631">
    <property type="term" value="P:fatty acid metabolic process"/>
    <property type="evidence" value="ECO:0007669"/>
    <property type="project" value="InterPro"/>
</dbReference>
<dbReference type="Gene3D" id="1.10.1040.10">
    <property type="entry name" value="N-(1-d-carboxylethyl)-l-norvaline Dehydrogenase, domain 2"/>
    <property type="match status" value="1"/>
</dbReference>
<dbReference type="Proteomes" id="UP000079169">
    <property type="component" value="Unplaced"/>
</dbReference>
<dbReference type="RefSeq" id="XP_026681982.1">
    <property type="nucleotide sequence ID" value="XM_026826181.1"/>
</dbReference>
<reference evidence="14 15" key="1">
    <citation type="submission" date="2025-04" db="UniProtKB">
        <authorList>
            <consortium name="RefSeq"/>
        </authorList>
    </citation>
    <scope>IDENTIFICATION</scope>
</reference>
<dbReference type="RefSeq" id="XP_026681985.1">
    <property type="nucleotide sequence ID" value="XM_026826184.1"/>
</dbReference>
<dbReference type="EC" id="1.1.1.45" evidence="8"/>
<dbReference type="GO" id="GO:0005737">
    <property type="term" value="C:cytoplasm"/>
    <property type="evidence" value="ECO:0007669"/>
    <property type="project" value="UniProtKB-SubCell"/>
</dbReference>